<dbReference type="PANTHER" id="PTHR12217:SF4">
    <property type="entry name" value="EUKARYOTIC TRANSLATION INITIATION FACTOR 2D"/>
    <property type="match status" value="1"/>
</dbReference>
<dbReference type="InterPro" id="IPR001950">
    <property type="entry name" value="SUI1"/>
</dbReference>
<dbReference type="Pfam" id="PF25304">
    <property type="entry name" value="WHD_eIF2D"/>
    <property type="match status" value="1"/>
</dbReference>
<dbReference type="InterPro" id="IPR057429">
    <property type="entry name" value="WH_eIF2D"/>
</dbReference>
<dbReference type="GO" id="GO:0001731">
    <property type="term" value="P:formation of translation preinitiation complex"/>
    <property type="evidence" value="ECO:0007669"/>
    <property type="project" value="InterPro"/>
</dbReference>
<organism evidence="4 5">
    <name type="scientific">Serendipita vermifera MAFF 305830</name>
    <dbReference type="NCBI Taxonomy" id="933852"/>
    <lineage>
        <taxon>Eukaryota</taxon>
        <taxon>Fungi</taxon>
        <taxon>Dikarya</taxon>
        <taxon>Basidiomycota</taxon>
        <taxon>Agaricomycotina</taxon>
        <taxon>Agaricomycetes</taxon>
        <taxon>Sebacinales</taxon>
        <taxon>Serendipitaceae</taxon>
        <taxon>Serendipita</taxon>
    </lineage>
</organism>
<dbReference type="Pfam" id="PF17832">
    <property type="entry name" value="Pre-PUA"/>
    <property type="match status" value="1"/>
</dbReference>
<name>A0A0C3AU55_SERVB</name>
<evidence type="ECO:0000313" key="5">
    <source>
        <dbReference type="Proteomes" id="UP000054097"/>
    </source>
</evidence>
<dbReference type="InterPro" id="IPR039759">
    <property type="entry name" value="eIF2D_SUI1"/>
</dbReference>
<dbReference type="InterPro" id="IPR004521">
    <property type="entry name" value="Uncharacterised_CHP00451"/>
</dbReference>
<evidence type="ECO:0000259" key="3">
    <source>
        <dbReference type="PROSITE" id="PS50296"/>
    </source>
</evidence>
<evidence type="ECO:0000313" key="4">
    <source>
        <dbReference type="EMBL" id="KIM23544.1"/>
    </source>
</evidence>
<accession>A0A0C3AU55</accession>
<dbReference type="Proteomes" id="UP000054097">
    <property type="component" value="Unassembled WGS sequence"/>
</dbReference>
<dbReference type="InterPro" id="IPR036877">
    <property type="entry name" value="SUI1_dom_sf"/>
</dbReference>
<dbReference type="GO" id="GO:0005737">
    <property type="term" value="C:cytoplasm"/>
    <property type="evidence" value="ECO:0007669"/>
    <property type="project" value="UniProtKB-SubCell"/>
</dbReference>
<dbReference type="STRING" id="933852.A0A0C3AU55"/>
<dbReference type="InterPro" id="IPR048248">
    <property type="entry name" value="PUA_eIF2d-like"/>
</dbReference>
<feature type="compositionally biased region" description="Basic and acidic residues" evidence="2">
    <location>
        <begin position="363"/>
        <end position="375"/>
    </location>
</feature>
<feature type="compositionally biased region" description="Polar residues" evidence="2">
    <location>
        <begin position="205"/>
        <end position="230"/>
    </location>
</feature>
<evidence type="ECO:0000256" key="1">
    <source>
        <dbReference type="ARBA" id="ARBA00022490"/>
    </source>
</evidence>
<dbReference type="SUPFAM" id="SSF88697">
    <property type="entry name" value="PUA domain-like"/>
    <property type="match status" value="1"/>
</dbReference>
<dbReference type="InterPro" id="IPR058886">
    <property type="entry name" value="SWIB_eIF2D"/>
</dbReference>
<proteinExistence type="predicted"/>
<dbReference type="Pfam" id="PF01253">
    <property type="entry name" value="SUI1"/>
    <property type="match status" value="1"/>
</dbReference>
<gene>
    <name evidence="4" type="ORF">M408DRAFT_77382</name>
</gene>
<dbReference type="OrthoDB" id="199771at2759"/>
<dbReference type="Pfam" id="PF26292">
    <property type="entry name" value="PUA_elF2D"/>
    <property type="match status" value="1"/>
</dbReference>
<dbReference type="EMBL" id="KN824335">
    <property type="protein sequence ID" value="KIM23544.1"/>
    <property type="molecule type" value="Genomic_DNA"/>
</dbReference>
<protein>
    <recommendedName>
        <fullName evidence="3">SUI1 domain-containing protein</fullName>
    </recommendedName>
</protein>
<dbReference type="Gene3D" id="3.10.400.20">
    <property type="match status" value="1"/>
</dbReference>
<sequence length="590" mass="65699">MFKKEFKSVKTSYPLRGSDYKRLKEALITRFSLSEEDGELLIPQGLLSAKFVTTTNGSGVALFDRKNVPLWFQIGSDDIAYDKLMPTVYTLWKRTFLPIVTTPQLVVDKLQGGADLMAPGVISVDPSHNTALPLQVDQIVCIRSYSRGPALPPMAVGKMAMSSELLANTDKGKAVLTMHSYGDMLWERGGKGDPPKECTIVQHAESGTQATDELANESSENQVHAPQASDSAIAKEQEYISAPQAGSSSVADLEPVSPSSVDDVLRTALLLYVHLQGPNLALPLSASSLYTDGILAFRPSFLADPSLYTIKQSSHKKLKPLLKSFEKEGILKLKEMSGELNVTSVNLLHDDVQAVRKYRTLADDERKEKNEKAREEEQESAVQPMDIQESWKPHGSTLPLFRAIGASTTDQYSMQMLREDVLSKYITQHSLVHPVERGHFVLDDLLKGILLTRQEKERNEEFMRRDEGLKRLAAACQPWYEIIRDGKRSELRKGTLQPISVSIKMRQGRKAVTLITNYEPFFLAAETMGEELRRICAAQTSVALVNGKANQYEVLVQGKQAKAVMDYLMGKGVPKKWIELEDTTEKKKGK</sequence>
<reference evidence="4 5" key="1">
    <citation type="submission" date="2014-04" db="EMBL/GenBank/DDBJ databases">
        <authorList>
            <consortium name="DOE Joint Genome Institute"/>
            <person name="Kuo A."/>
            <person name="Zuccaro A."/>
            <person name="Kohler A."/>
            <person name="Nagy L.G."/>
            <person name="Floudas D."/>
            <person name="Copeland A."/>
            <person name="Barry K.W."/>
            <person name="Cichocki N."/>
            <person name="Veneault-Fourrey C."/>
            <person name="LaButti K."/>
            <person name="Lindquist E.A."/>
            <person name="Lipzen A."/>
            <person name="Lundell T."/>
            <person name="Morin E."/>
            <person name="Murat C."/>
            <person name="Sun H."/>
            <person name="Tunlid A."/>
            <person name="Henrissat B."/>
            <person name="Grigoriev I.V."/>
            <person name="Hibbett D.S."/>
            <person name="Martin F."/>
            <person name="Nordberg H.P."/>
            <person name="Cantor M.N."/>
            <person name="Hua S.X."/>
        </authorList>
    </citation>
    <scope>NUCLEOTIDE SEQUENCE [LARGE SCALE GENOMIC DNA]</scope>
    <source>
        <strain evidence="4 5">MAFF 305830</strain>
    </source>
</reference>
<dbReference type="Gene3D" id="3.30.780.10">
    <property type="entry name" value="SUI1-like domain"/>
    <property type="match status" value="1"/>
</dbReference>
<feature type="region of interest" description="Disordered" evidence="2">
    <location>
        <begin position="205"/>
        <end position="232"/>
    </location>
</feature>
<dbReference type="AlphaFoldDB" id="A0A0C3AU55"/>
<dbReference type="HOGENOM" id="CLU_012487_1_1_1"/>
<feature type="domain" description="SUI1" evidence="3">
    <location>
        <begin position="499"/>
        <end position="572"/>
    </location>
</feature>
<reference evidence="5" key="2">
    <citation type="submission" date="2015-01" db="EMBL/GenBank/DDBJ databases">
        <title>Evolutionary Origins and Diversification of the Mycorrhizal Mutualists.</title>
        <authorList>
            <consortium name="DOE Joint Genome Institute"/>
            <consortium name="Mycorrhizal Genomics Consortium"/>
            <person name="Kohler A."/>
            <person name="Kuo A."/>
            <person name="Nagy L.G."/>
            <person name="Floudas D."/>
            <person name="Copeland A."/>
            <person name="Barry K.W."/>
            <person name="Cichocki N."/>
            <person name="Veneault-Fourrey C."/>
            <person name="LaButti K."/>
            <person name="Lindquist E.A."/>
            <person name="Lipzen A."/>
            <person name="Lundell T."/>
            <person name="Morin E."/>
            <person name="Murat C."/>
            <person name="Riley R."/>
            <person name="Ohm R."/>
            <person name="Sun H."/>
            <person name="Tunlid A."/>
            <person name="Henrissat B."/>
            <person name="Grigoriev I.V."/>
            <person name="Hibbett D.S."/>
            <person name="Martin F."/>
        </authorList>
    </citation>
    <scope>NUCLEOTIDE SEQUENCE [LARGE SCALE GENOMIC DNA]</scope>
    <source>
        <strain evidence="5">MAFF 305830</strain>
    </source>
</reference>
<dbReference type="InterPro" id="IPR036885">
    <property type="entry name" value="SWIB_MDM2_dom_sf"/>
</dbReference>
<dbReference type="FunFam" id="3.30.780.10:FF:000008">
    <property type="entry name" value="eukaryotic translation initiation factor 2D"/>
    <property type="match status" value="1"/>
</dbReference>
<feature type="region of interest" description="Disordered" evidence="2">
    <location>
        <begin position="363"/>
        <end position="385"/>
    </location>
</feature>
<dbReference type="InterPro" id="IPR015947">
    <property type="entry name" value="PUA-like_sf"/>
</dbReference>
<dbReference type="NCBIfam" id="TIGR00451">
    <property type="entry name" value="unchar_dom_2"/>
    <property type="match status" value="1"/>
</dbReference>
<dbReference type="GO" id="GO:0003723">
    <property type="term" value="F:RNA binding"/>
    <property type="evidence" value="ECO:0007669"/>
    <property type="project" value="InterPro"/>
</dbReference>
<evidence type="ECO:0000256" key="2">
    <source>
        <dbReference type="SAM" id="MobiDB-lite"/>
    </source>
</evidence>
<dbReference type="PROSITE" id="PS50890">
    <property type="entry name" value="PUA"/>
    <property type="match status" value="1"/>
</dbReference>
<dbReference type="PROSITE" id="PS50296">
    <property type="entry name" value="SUI1"/>
    <property type="match status" value="1"/>
</dbReference>
<dbReference type="CDD" id="cd11608">
    <property type="entry name" value="eIF2D_C"/>
    <property type="match status" value="1"/>
</dbReference>
<dbReference type="InterPro" id="IPR039757">
    <property type="entry name" value="EIF2D"/>
</dbReference>
<keyword evidence="5" id="KW-1185">Reference proteome</keyword>
<dbReference type="SUPFAM" id="SSF47592">
    <property type="entry name" value="SWIB/MDM2 domain"/>
    <property type="match status" value="1"/>
</dbReference>
<keyword evidence="1" id="KW-0963">Cytoplasm</keyword>
<dbReference type="PANTHER" id="PTHR12217">
    <property type="entry name" value="EUKARYOTIC TRANSLATION INITIATION FACTOR 2D"/>
    <property type="match status" value="1"/>
</dbReference>
<dbReference type="InterPro" id="IPR041366">
    <property type="entry name" value="Pre-PUA"/>
</dbReference>
<dbReference type="GO" id="GO:0003743">
    <property type="term" value="F:translation initiation factor activity"/>
    <property type="evidence" value="ECO:0007669"/>
    <property type="project" value="InterPro"/>
</dbReference>
<dbReference type="SUPFAM" id="SSF55159">
    <property type="entry name" value="eIF1-like"/>
    <property type="match status" value="1"/>
</dbReference>
<dbReference type="Pfam" id="PF26291">
    <property type="entry name" value="SWIB_eIF2D"/>
    <property type="match status" value="1"/>
</dbReference>
<dbReference type="CDD" id="cd21156">
    <property type="entry name" value="PUA_eIF2d-like"/>
    <property type="match status" value="1"/>
</dbReference>